<gene>
    <name evidence="10" type="ORF">GCM10020260_08390</name>
</gene>
<accession>A0ABP6RBW1</accession>
<evidence type="ECO:0000256" key="9">
    <source>
        <dbReference type="SAM" id="Phobius"/>
    </source>
</evidence>
<keyword evidence="7 9" id="KW-0472">Membrane</keyword>
<dbReference type="NCBIfam" id="TIGR01695">
    <property type="entry name" value="murJ_mviN"/>
    <property type="match status" value="1"/>
</dbReference>
<comment type="subcellular location">
    <subcellularLocation>
        <location evidence="1">Cell membrane</location>
        <topology evidence="1">Multi-pass membrane protein</topology>
    </subcellularLocation>
</comment>
<feature type="transmembrane region" description="Helical" evidence="9">
    <location>
        <begin position="562"/>
        <end position="585"/>
    </location>
</feature>
<dbReference type="PANTHER" id="PTHR47019:SF1">
    <property type="entry name" value="LIPID II FLIPPASE MURJ"/>
    <property type="match status" value="1"/>
</dbReference>
<feature type="compositionally biased region" description="Low complexity" evidence="8">
    <location>
        <begin position="35"/>
        <end position="49"/>
    </location>
</feature>
<name>A0ABP6RBW1_9MICC</name>
<feature type="transmembrane region" description="Helical" evidence="9">
    <location>
        <begin position="253"/>
        <end position="277"/>
    </location>
</feature>
<sequence length="615" mass="64682">MQSTSPRDAARPSSGDDSGASRTAESPAEPRAEAAAETTGETTGETPAADSHVPAGGMARASTLMASGTLISRLLGFVRTMLLAVALGGTALVADVFEKANTVPNVIYMLLAGGMFNVVLVPQLIKAAKRSDGGADYTARLLSLATLVLGAATLLITALAYPLMTALTKDWSEPMLALGTSFAVWTLPQVFFYGLYAVIGQVLNANAKFGWYMWAPVLNNLIAIAVIGSYIAMFSAYAAGGDQLAEWTTAQTVWLGAGHTIGIIAQALILLWPLRTLGIPLRPRFGWRGLGLRATGQIAAWTLVTMLISNIGNLLYMRLISGATASRQDAGGDPSIPGEYAANAAQLIAVLPHSVFVLSMATVLFNQLARSMDLGRLGEVRDIINRGLRMFALPVMFCMIAILVLAGPLGRLFGGSSSASVLSGAAIAQLLVLLALGMPFRSANFYLMRVFYSAEDARTPMLVQTIIVGLGLTISHSLAAVLPNTALPFIVVGMFSALHVVQYVICHVRVVRRWGSFDVGSVVASYARAGWAAAGAGVVGVAVLWLLGGYRTGADLGFAWESIGTAVITCAAVGAAMAAAFVVLLRVMRVPEFGDLVETLSRRLPALRRLAPPVR</sequence>
<evidence type="ECO:0000256" key="2">
    <source>
        <dbReference type="ARBA" id="ARBA00022475"/>
    </source>
</evidence>
<protein>
    <recommendedName>
        <fullName evidence="12">Peptidoglycan lipid II flippase</fullName>
    </recommendedName>
</protein>
<feature type="transmembrane region" description="Helical" evidence="9">
    <location>
        <begin position="461"/>
        <end position="481"/>
    </location>
</feature>
<dbReference type="InterPro" id="IPR004268">
    <property type="entry name" value="MurJ"/>
</dbReference>
<dbReference type="InterPro" id="IPR051050">
    <property type="entry name" value="Lipid_II_flippase_MurJ/MviN"/>
</dbReference>
<keyword evidence="5" id="KW-0573">Peptidoglycan synthesis</keyword>
<keyword evidence="6 9" id="KW-1133">Transmembrane helix</keyword>
<evidence type="ECO:0000256" key="4">
    <source>
        <dbReference type="ARBA" id="ARBA00022960"/>
    </source>
</evidence>
<keyword evidence="11" id="KW-1185">Reference proteome</keyword>
<dbReference type="Proteomes" id="UP001501736">
    <property type="component" value="Unassembled WGS sequence"/>
</dbReference>
<evidence type="ECO:0000256" key="3">
    <source>
        <dbReference type="ARBA" id="ARBA00022692"/>
    </source>
</evidence>
<feature type="transmembrane region" description="Helical" evidence="9">
    <location>
        <begin position="175"/>
        <end position="199"/>
    </location>
</feature>
<dbReference type="Pfam" id="PF03023">
    <property type="entry name" value="MurJ"/>
    <property type="match status" value="1"/>
</dbReference>
<evidence type="ECO:0000256" key="1">
    <source>
        <dbReference type="ARBA" id="ARBA00004651"/>
    </source>
</evidence>
<evidence type="ECO:0008006" key="12">
    <source>
        <dbReference type="Google" id="ProtNLM"/>
    </source>
</evidence>
<dbReference type="PRINTS" id="PR01806">
    <property type="entry name" value="VIRFACTRMVIN"/>
</dbReference>
<feature type="transmembrane region" description="Helical" evidence="9">
    <location>
        <begin position="298"/>
        <end position="320"/>
    </location>
</feature>
<evidence type="ECO:0000256" key="5">
    <source>
        <dbReference type="ARBA" id="ARBA00022984"/>
    </source>
</evidence>
<reference evidence="11" key="1">
    <citation type="journal article" date="2019" name="Int. J. Syst. Evol. Microbiol.">
        <title>The Global Catalogue of Microorganisms (GCM) 10K type strain sequencing project: providing services to taxonomists for standard genome sequencing and annotation.</title>
        <authorList>
            <consortium name="The Broad Institute Genomics Platform"/>
            <consortium name="The Broad Institute Genome Sequencing Center for Infectious Disease"/>
            <person name="Wu L."/>
            <person name="Ma J."/>
        </authorList>
    </citation>
    <scope>NUCLEOTIDE SEQUENCE [LARGE SCALE GENOMIC DNA]</scope>
    <source>
        <strain evidence="11">JCM 11483</strain>
    </source>
</reference>
<feature type="transmembrane region" description="Helical" evidence="9">
    <location>
        <begin position="74"/>
        <end position="94"/>
    </location>
</feature>
<dbReference type="PANTHER" id="PTHR47019">
    <property type="entry name" value="LIPID II FLIPPASE MURJ"/>
    <property type="match status" value="1"/>
</dbReference>
<comment type="caution">
    <text evidence="10">The sequence shown here is derived from an EMBL/GenBank/DDBJ whole genome shotgun (WGS) entry which is preliminary data.</text>
</comment>
<keyword evidence="4" id="KW-0133">Cell shape</keyword>
<dbReference type="RefSeq" id="WP_344718502.1">
    <property type="nucleotide sequence ID" value="NZ_BAAAYG010000003.1"/>
</dbReference>
<feature type="transmembrane region" description="Helical" evidence="9">
    <location>
        <begin position="137"/>
        <end position="163"/>
    </location>
</feature>
<keyword evidence="2" id="KW-1003">Cell membrane</keyword>
<evidence type="ECO:0000256" key="7">
    <source>
        <dbReference type="ARBA" id="ARBA00023136"/>
    </source>
</evidence>
<evidence type="ECO:0000313" key="10">
    <source>
        <dbReference type="EMBL" id="GAA3282012.1"/>
    </source>
</evidence>
<proteinExistence type="predicted"/>
<feature type="transmembrane region" description="Helical" evidence="9">
    <location>
        <begin position="387"/>
        <end position="409"/>
    </location>
</feature>
<feature type="transmembrane region" description="Helical" evidence="9">
    <location>
        <begin position="211"/>
        <end position="233"/>
    </location>
</feature>
<evidence type="ECO:0000256" key="6">
    <source>
        <dbReference type="ARBA" id="ARBA00022989"/>
    </source>
</evidence>
<evidence type="ECO:0000256" key="8">
    <source>
        <dbReference type="SAM" id="MobiDB-lite"/>
    </source>
</evidence>
<feature type="transmembrane region" description="Helical" evidence="9">
    <location>
        <begin position="106"/>
        <end position="125"/>
    </location>
</feature>
<evidence type="ECO:0000313" key="11">
    <source>
        <dbReference type="Proteomes" id="UP001501736"/>
    </source>
</evidence>
<feature type="region of interest" description="Disordered" evidence="8">
    <location>
        <begin position="1"/>
        <end position="55"/>
    </location>
</feature>
<organism evidence="10 11">
    <name type="scientific">Nesterenkonia halobia</name>
    <dbReference type="NCBI Taxonomy" id="37922"/>
    <lineage>
        <taxon>Bacteria</taxon>
        <taxon>Bacillati</taxon>
        <taxon>Actinomycetota</taxon>
        <taxon>Actinomycetes</taxon>
        <taxon>Micrococcales</taxon>
        <taxon>Micrococcaceae</taxon>
        <taxon>Nesterenkonia</taxon>
    </lineage>
</organism>
<feature type="transmembrane region" description="Helical" evidence="9">
    <location>
        <begin position="487"/>
        <end position="508"/>
    </location>
</feature>
<feature type="transmembrane region" description="Helical" evidence="9">
    <location>
        <begin position="529"/>
        <end position="550"/>
    </location>
</feature>
<dbReference type="EMBL" id="BAAAYG010000003">
    <property type="protein sequence ID" value="GAA3282012.1"/>
    <property type="molecule type" value="Genomic_DNA"/>
</dbReference>
<keyword evidence="3 9" id="KW-0812">Transmembrane</keyword>
<feature type="transmembrane region" description="Helical" evidence="9">
    <location>
        <begin position="340"/>
        <end position="366"/>
    </location>
</feature>
<feature type="transmembrane region" description="Helical" evidence="9">
    <location>
        <begin position="421"/>
        <end position="440"/>
    </location>
</feature>